<dbReference type="Proteomes" id="UP000020529">
    <property type="component" value="Unassembled WGS sequence"/>
</dbReference>
<evidence type="ECO:0000256" key="4">
    <source>
        <dbReference type="ARBA" id="ARBA00022723"/>
    </source>
</evidence>
<comment type="caution">
    <text evidence="9">The sequence shown here is derived from an EMBL/GenBank/DDBJ whole genome shotgun (WGS) entry which is preliminary data.</text>
</comment>
<dbReference type="AlphaFoldDB" id="A0A015UNV7"/>
<dbReference type="Gene3D" id="3.40.1210.10">
    <property type="entry name" value="Survival protein SurE-like phosphatase/nucleotidase"/>
    <property type="match status" value="1"/>
</dbReference>
<dbReference type="GO" id="GO:0005737">
    <property type="term" value="C:cytoplasm"/>
    <property type="evidence" value="ECO:0007669"/>
    <property type="project" value="UniProtKB-SubCell"/>
</dbReference>
<name>A0A015UNV7_BACFG</name>
<keyword evidence="4 7" id="KW-0479">Metal-binding</keyword>
<dbReference type="PATRIC" id="fig|1339315.3.peg.1423"/>
<comment type="function">
    <text evidence="7">Nucleotidase that shows phosphatase activity on nucleoside 5'-monophosphates.</text>
</comment>
<evidence type="ECO:0000256" key="1">
    <source>
        <dbReference type="ARBA" id="ARBA00000815"/>
    </source>
</evidence>
<dbReference type="PANTHER" id="PTHR30457">
    <property type="entry name" value="5'-NUCLEOTIDASE SURE"/>
    <property type="match status" value="1"/>
</dbReference>
<sequence>MENKRPLILVSNDDGIMAKGISELIKFLRPLGEIVVMAPDAPRSGSGCALTVTQPVHYQLLKKDVGLTVYKCSGTPTDCIKLARNQILDRKPDLVVGGINHGDNSATNVHYSGTMGIVIEGCLNGIPSIGFSICDHAPGADFDAAGPYVRRIAAMVLEKGLPPLTCLNVNFPNTQEIKGVRICEQAKGHWSGEWQACPRRDDANFYWLTGEFIDHEPENEKNDHWALANGYVAITPTVVDMTAYHFMDELKSWEL</sequence>
<dbReference type="GO" id="GO:0008253">
    <property type="term" value="F:5'-nucleotidase activity"/>
    <property type="evidence" value="ECO:0007669"/>
    <property type="project" value="UniProtKB-UniRule"/>
</dbReference>
<evidence type="ECO:0000313" key="10">
    <source>
        <dbReference type="Proteomes" id="UP000020529"/>
    </source>
</evidence>
<dbReference type="GeneID" id="60367019"/>
<dbReference type="GO" id="GO:0004309">
    <property type="term" value="F:exopolyphosphatase activity"/>
    <property type="evidence" value="ECO:0007669"/>
    <property type="project" value="TreeGrafter"/>
</dbReference>
<organism evidence="9 10">
    <name type="scientific">Bacteroides fragilis str. 3988T(B)14</name>
    <dbReference type="NCBI Taxonomy" id="1339315"/>
    <lineage>
        <taxon>Bacteria</taxon>
        <taxon>Pseudomonadati</taxon>
        <taxon>Bacteroidota</taxon>
        <taxon>Bacteroidia</taxon>
        <taxon>Bacteroidales</taxon>
        <taxon>Bacteroidaceae</taxon>
        <taxon>Bacteroides</taxon>
    </lineage>
</organism>
<evidence type="ECO:0000256" key="7">
    <source>
        <dbReference type="HAMAP-Rule" id="MF_00060"/>
    </source>
</evidence>
<dbReference type="PANTHER" id="PTHR30457:SF12">
    <property type="entry name" value="5'_3'-NUCLEOTIDASE SURE"/>
    <property type="match status" value="1"/>
</dbReference>
<comment type="cofactor">
    <cofactor evidence="7">
        <name>a divalent metal cation</name>
        <dbReference type="ChEBI" id="CHEBI:60240"/>
    </cofactor>
    <text evidence="7">Binds 1 divalent metal cation per subunit.</text>
</comment>
<comment type="subcellular location">
    <subcellularLocation>
        <location evidence="7">Cytoplasm</location>
    </subcellularLocation>
</comment>
<dbReference type="RefSeq" id="WP_005784852.1">
    <property type="nucleotide sequence ID" value="NZ_JGCY01000235.1"/>
</dbReference>
<comment type="catalytic activity">
    <reaction evidence="1 7">
        <text>a ribonucleoside 5'-phosphate + H2O = a ribonucleoside + phosphate</text>
        <dbReference type="Rhea" id="RHEA:12484"/>
        <dbReference type="ChEBI" id="CHEBI:15377"/>
        <dbReference type="ChEBI" id="CHEBI:18254"/>
        <dbReference type="ChEBI" id="CHEBI:43474"/>
        <dbReference type="ChEBI" id="CHEBI:58043"/>
        <dbReference type="EC" id="3.1.3.5"/>
    </reaction>
</comment>
<evidence type="ECO:0000256" key="3">
    <source>
        <dbReference type="ARBA" id="ARBA00022490"/>
    </source>
</evidence>
<keyword evidence="5 7" id="KW-0547">Nucleotide-binding</keyword>
<dbReference type="HAMAP" id="MF_00060">
    <property type="entry name" value="SurE"/>
    <property type="match status" value="1"/>
</dbReference>
<reference evidence="9 10" key="1">
    <citation type="submission" date="2014-02" db="EMBL/GenBank/DDBJ databases">
        <authorList>
            <person name="Sears C."/>
            <person name="Carroll K."/>
            <person name="Sack B.R."/>
            <person name="Qadri F."/>
            <person name="Myers L.L."/>
            <person name="Chung G.-T."/>
            <person name="Escheverria P."/>
            <person name="Fraser C.M."/>
            <person name="Sadzewicz L."/>
            <person name="Shefchek K.A."/>
            <person name="Tallon L."/>
            <person name="Das S.P."/>
            <person name="Daugherty S."/>
            <person name="Mongodin E.F."/>
        </authorList>
    </citation>
    <scope>NUCLEOTIDE SEQUENCE [LARGE SCALE GENOMIC DNA]</scope>
    <source>
        <strain evidence="10">3988T(B)14</strain>
    </source>
</reference>
<feature type="domain" description="Survival protein SurE-like phosphatase/nucleotidase" evidence="8">
    <location>
        <begin position="8"/>
        <end position="191"/>
    </location>
</feature>
<dbReference type="GO" id="GO:0008254">
    <property type="term" value="F:3'-nucleotidase activity"/>
    <property type="evidence" value="ECO:0007669"/>
    <property type="project" value="TreeGrafter"/>
</dbReference>
<evidence type="ECO:0000259" key="8">
    <source>
        <dbReference type="Pfam" id="PF01975"/>
    </source>
</evidence>
<evidence type="ECO:0000313" key="9">
    <source>
        <dbReference type="EMBL" id="EXY75538.1"/>
    </source>
</evidence>
<keyword evidence="3 7" id="KW-0963">Cytoplasm</keyword>
<dbReference type="InterPro" id="IPR036523">
    <property type="entry name" value="SurE-like_sf"/>
</dbReference>
<evidence type="ECO:0000256" key="2">
    <source>
        <dbReference type="ARBA" id="ARBA00011062"/>
    </source>
</evidence>
<dbReference type="NCBIfam" id="NF001492">
    <property type="entry name" value="PRK00346.2-2"/>
    <property type="match status" value="1"/>
</dbReference>
<dbReference type="NCBIfam" id="TIGR00087">
    <property type="entry name" value="surE"/>
    <property type="match status" value="1"/>
</dbReference>
<accession>A0A015UNV7</accession>
<feature type="binding site" evidence="7">
    <location>
        <position position="13"/>
    </location>
    <ligand>
        <name>a divalent metal cation</name>
        <dbReference type="ChEBI" id="CHEBI:60240"/>
    </ligand>
</feature>
<gene>
    <name evidence="7 9" type="primary">surE</name>
    <name evidence="9" type="ORF">M124_0617</name>
</gene>
<comment type="similarity">
    <text evidence="2 7">Belongs to the SurE nucleotidase family.</text>
</comment>
<evidence type="ECO:0000256" key="6">
    <source>
        <dbReference type="ARBA" id="ARBA00022801"/>
    </source>
</evidence>
<dbReference type="Pfam" id="PF01975">
    <property type="entry name" value="SurE"/>
    <property type="match status" value="1"/>
</dbReference>
<dbReference type="InterPro" id="IPR002828">
    <property type="entry name" value="SurE-like_Pase/nucleotidase"/>
</dbReference>
<evidence type="ECO:0000256" key="5">
    <source>
        <dbReference type="ARBA" id="ARBA00022741"/>
    </source>
</evidence>
<dbReference type="SUPFAM" id="SSF64167">
    <property type="entry name" value="SurE-like"/>
    <property type="match status" value="1"/>
</dbReference>
<dbReference type="EMBL" id="JGCY01000235">
    <property type="protein sequence ID" value="EXY75538.1"/>
    <property type="molecule type" value="Genomic_DNA"/>
</dbReference>
<feature type="binding site" evidence="7">
    <location>
        <position position="100"/>
    </location>
    <ligand>
        <name>a divalent metal cation</name>
        <dbReference type="ChEBI" id="CHEBI:60240"/>
    </ligand>
</feature>
<keyword evidence="6 7" id="KW-0378">Hydrolase</keyword>
<feature type="binding site" evidence="7">
    <location>
        <position position="14"/>
    </location>
    <ligand>
        <name>a divalent metal cation</name>
        <dbReference type="ChEBI" id="CHEBI:60240"/>
    </ligand>
</feature>
<dbReference type="SMR" id="A0A015UNV7"/>
<dbReference type="InterPro" id="IPR030048">
    <property type="entry name" value="SurE"/>
</dbReference>
<dbReference type="GO" id="GO:0000166">
    <property type="term" value="F:nucleotide binding"/>
    <property type="evidence" value="ECO:0007669"/>
    <property type="project" value="UniProtKB-KW"/>
</dbReference>
<proteinExistence type="inferred from homology"/>
<feature type="binding site" evidence="7">
    <location>
        <position position="44"/>
    </location>
    <ligand>
        <name>a divalent metal cation</name>
        <dbReference type="ChEBI" id="CHEBI:60240"/>
    </ligand>
</feature>
<protein>
    <recommendedName>
        <fullName evidence="7">5'-nucleotidase SurE</fullName>
        <ecNumber evidence="7">3.1.3.5</ecNumber>
    </recommendedName>
    <alternativeName>
        <fullName evidence="7">Nucleoside 5'-monophosphate phosphohydrolase</fullName>
    </alternativeName>
</protein>
<dbReference type="EC" id="3.1.3.5" evidence="7"/>
<dbReference type="GO" id="GO:0046872">
    <property type="term" value="F:metal ion binding"/>
    <property type="evidence" value="ECO:0007669"/>
    <property type="project" value="UniProtKB-UniRule"/>
</dbReference>